<evidence type="ECO:0000256" key="9">
    <source>
        <dbReference type="ARBA" id="ARBA00049406"/>
    </source>
</evidence>
<gene>
    <name evidence="20" type="ORF">PMEA_00032695</name>
</gene>
<reference evidence="20 21" key="1">
    <citation type="submission" date="2022-05" db="EMBL/GenBank/DDBJ databases">
        <authorList>
            <consortium name="Genoscope - CEA"/>
            <person name="William W."/>
        </authorList>
    </citation>
    <scope>NUCLEOTIDE SEQUENCE [LARGE SCALE GENOMIC DNA]</scope>
</reference>
<name>A0AAU9XWR3_9CNID</name>
<evidence type="ECO:0000256" key="18">
    <source>
        <dbReference type="ARBA" id="ARBA00081761"/>
    </source>
</evidence>
<dbReference type="EC" id="5.1.1.18" evidence="14"/>
<evidence type="ECO:0000259" key="19">
    <source>
        <dbReference type="Pfam" id="PF00291"/>
    </source>
</evidence>
<comment type="function">
    <text evidence="12">Catalyzes the synthesis of D-serine from L-serine. D-serine is a key coagonist with glutamate at NMDA receptors. Has dehydratase activity towards both L-serine and D-serine.</text>
</comment>
<dbReference type="PANTHER" id="PTHR48078">
    <property type="entry name" value="THREONINE DEHYDRATASE, MITOCHONDRIAL-RELATED"/>
    <property type="match status" value="1"/>
</dbReference>
<evidence type="ECO:0000256" key="14">
    <source>
        <dbReference type="ARBA" id="ARBA00066592"/>
    </source>
</evidence>
<evidence type="ECO:0000256" key="12">
    <source>
        <dbReference type="ARBA" id="ARBA00056426"/>
    </source>
</evidence>
<dbReference type="GO" id="GO:0004794">
    <property type="term" value="F:threonine deaminase activity"/>
    <property type="evidence" value="ECO:0007669"/>
    <property type="project" value="TreeGrafter"/>
</dbReference>
<comment type="caution">
    <text evidence="20">The sequence shown here is derived from an EMBL/GenBank/DDBJ whole genome shotgun (WGS) entry which is preliminary data.</text>
</comment>
<dbReference type="EC" id="4.3.1.18" evidence="13"/>
<dbReference type="GO" id="GO:0070178">
    <property type="term" value="P:D-serine metabolic process"/>
    <property type="evidence" value="ECO:0007669"/>
    <property type="project" value="UniProtKB-ARBA"/>
</dbReference>
<evidence type="ECO:0000256" key="7">
    <source>
        <dbReference type="ARBA" id="ARBA00041766"/>
    </source>
</evidence>
<evidence type="ECO:0000256" key="5">
    <source>
        <dbReference type="ARBA" id="ARBA00023239"/>
    </source>
</evidence>
<keyword evidence="4" id="KW-0663">Pyridoxal phosphate</keyword>
<dbReference type="GO" id="GO:0008721">
    <property type="term" value="F:D-serine ammonia-lyase activity"/>
    <property type="evidence" value="ECO:0007669"/>
    <property type="project" value="UniProtKB-EC"/>
</dbReference>
<dbReference type="FunFam" id="3.40.50.1100:FF:000041">
    <property type="entry name" value="Threonine ammonia-lyase, variant"/>
    <property type="match status" value="1"/>
</dbReference>
<dbReference type="AlphaFoldDB" id="A0AAU9XWR3"/>
<dbReference type="Proteomes" id="UP001159428">
    <property type="component" value="Unassembled WGS sequence"/>
</dbReference>
<dbReference type="GO" id="GO:0006567">
    <property type="term" value="P:L-threonine catabolic process"/>
    <property type="evidence" value="ECO:0007669"/>
    <property type="project" value="TreeGrafter"/>
</dbReference>
<dbReference type="InterPro" id="IPR050147">
    <property type="entry name" value="Ser/Thr_Dehydratase"/>
</dbReference>
<feature type="domain" description="Tryptophan synthase beta chain-like PALP" evidence="19">
    <location>
        <begin position="61"/>
        <end position="352"/>
    </location>
</feature>
<comment type="similarity">
    <text evidence="2">Belongs to the serine/threonine dehydratase family.</text>
</comment>
<keyword evidence="21" id="KW-1185">Reference proteome</keyword>
<evidence type="ECO:0000256" key="11">
    <source>
        <dbReference type="ARBA" id="ARBA00051769"/>
    </source>
</evidence>
<dbReference type="FunFam" id="3.40.50.1100:FF:000007">
    <property type="entry name" value="L-threonine dehydratase catabolic TdcB"/>
    <property type="match status" value="1"/>
</dbReference>
<comment type="catalytic activity">
    <reaction evidence="10">
        <text>D-serine = pyruvate + NH4(+)</text>
        <dbReference type="Rhea" id="RHEA:13977"/>
        <dbReference type="ChEBI" id="CHEBI:15361"/>
        <dbReference type="ChEBI" id="CHEBI:28938"/>
        <dbReference type="ChEBI" id="CHEBI:35247"/>
        <dbReference type="EC" id="4.3.1.18"/>
    </reaction>
</comment>
<evidence type="ECO:0000256" key="2">
    <source>
        <dbReference type="ARBA" id="ARBA00010869"/>
    </source>
</evidence>
<accession>A0AAU9XWR3</accession>
<dbReference type="GO" id="GO:0005524">
    <property type="term" value="F:ATP binding"/>
    <property type="evidence" value="ECO:0007669"/>
    <property type="project" value="UniProtKB-ARBA"/>
</dbReference>
<comment type="catalytic activity">
    <reaction evidence="9">
        <text>L-serine = pyruvate + NH4(+)</text>
        <dbReference type="Rhea" id="RHEA:19169"/>
        <dbReference type="ChEBI" id="CHEBI:15361"/>
        <dbReference type="ChEBI" id="CHEBI:28938"/>
        <dbReference type="ChEBI" id="CHEBI:33384"/>
        <dbReference type="EC" id="4.3.1.17"/>
    </reaction>
</comment>
<protein>
    <recommendedName>
        <fullName evidence="15">Serine racemase</fullName>
        <ecNumber evidence="3">4.3.1.17</ecNumber>
        <ecNumber evidence="13">4.3.1.18</ecNumber>
        <ecNumber evidence="14">5.1.1.18</ecNumber>
    </recommendedName>
    <alternativeName>
        <fullName evidence="16">D-serine ammonia-lyase</fullName>
    </alternativeName>
    <alternativeName>
        <fullName evidence="18">D-serine dehydratase</fullName>
    </alternativeName>
    <alternativeName>
        <fullName evidence="17">L-serine ammonia-lyase</fullName>
    </alternativeName>
    <alternativeName>
        <fullName evidence="7">L-serine deaminase</fullName>
    </alternativeName>
    <alternativeName>
        <fullName evidence="6">L-serine dehydratase</fullName>
    </alternativeName>
    <alternativeName>
        <fullName evidence="8">L-threonine dehydratase</fullName>
    </alternativeName>
</protein>
<evidence type="ECO:0000256" key="17">
    <source>
        <dbReference type="ARBA" id="ARBA00081060"/>
    </source>
</evidence>
<evidence type="ECO:0000256" key="3">
    <source>
        <dbReference type="ARBA" id="ARBA00012093"/>
    </source>
</evidence>
<dbReference type="Gene3D" id="3.40.50.1100">
    <property type="match status" value="2"/>
</dbReference>
<sequence>MVSRRAKILYDESLNPFAEPRTSVAFSEQLRDKLKLMGFGGDTEKPVGIEFDDIVAASFRIRKGVGKTPCEKCSIPELSTMEVFFKKENMHPSGSFKERGAINSLLLLSEDQKDRGVITATPGNHGIALAFHGQALGIPVHVVLPEQSPLIKQTMCKKFGASIIIKGSNQAEAKEFATSMATEKRLAYIEGHDHPHVISGQGTIGLEIIDQVCNVDAVVLPVGGGGLLAGVSLAVKTVYPDVQIIGVESKRCPSFQTAIDAGHPVTLNIDHPSALTDALNLPKVGKNAFHIATGLVDKLVAVSDDHISLAVLKLIENERAVTEGSGAAGVAALLGGYLPELHGKRVVVPLCGGNIDPSVLSSCIEKGLALEGRLVRFTITIDEKSGGLAQIITLLASVSARIRDMTQEQILTDNNMFTLKVKFFL</sequence>
<dbReference type="EMBL" id="CALNXJ010000078">
    <property type="protein sequence ID" value="CAH3161060.1"/>
    <property type="molecule type" value="Genomic_DNA"/>
</dbReference>
<dbReference type="GO" id="GO:0030378">
    <property type="term" value="F:serine racemase activity"/>
    <property type="evidence" value="ECO:0007669"/>
    <property type="project" value="UniProtKB-EC"/>
</dbReference>
<keyword evidence="5" id="KW-0456">Lyase</keyword>
<evidence type="ECO:0000256" key="13">
    <source>
        <dbReference type="ARBA" id="ARBA00066349"/>
    </source>
</evidence>
<comment type="catalytic activity">
    <reaction evidence="11">
        <text>L-serine = D-serine</text>
        <dbReference type="Rhea" id="RHEA:10980"/>
        <dbReference type="ChEBI" id="CHEBI:33384"/>
        <dbReference type="ChEBI" id="CHEBI:35247"/>
        <dbReference type="EC" id="5.1.1.18"/>
    </reaction>
</comment>
<evidence type="ECO:0000256" key="8">
    <source>
        <dbReference type="ARBA" id="ARBA00042605"/>
    </source>
</evidence>
<evidence type="ECO:0000256" key="4">
    <source>
        <dbReference type="ARBA" id="ARBA00022898"/>
    </source>
</evidence>
<evidence type="ECO:0000256" key="1">
    <source>
        <dbReference type="ARBA" id="ARBA00001933"/>
    </source>
</evidence>
<dbReference type="GO" id="GO:0009097">
    <property type="term" value="P:isoleucine biosynthetic process"/>
    <property type="evidence" value="ECO:0007669"/>
    <property type="project" value="TreeGrafter"/>
</dbReference>
<dbReference type="InterPro" id="IPR036052">
    <property type="entry name" value="TrpB-like_PALP_sf"/>
</dbReference>
<comment type="cofactor">
    <cofactor evidence="1">
        <name>pyridoxal 5'-phosphate</name>
        <dbReference type="ChEBI" id="CHEBI:597326"/>
    </cofactor>
</comment>
<dbReference type="PANTHER" id="PTHR48078:SF19">
    <property type="entry name" value="ACT DOMAIN-CONTAINING PROTEIN"/>
    <property type="match status" value="1"/>
</dbReference>
<dbReference type="GO" id="GO:0006565">
    <property type="term" value="P:L-serine catabolic process"/>
    <property type="evidence" value="ECO:0007669"/>
    <property type="project" value="TreeGrafter"/>
</dbReference>
<evidence type="ECO:0000313" key="20">
    <source>
        <dbReference type="EMBL" id="CAH3161060.1"/>
    </source>
</evidence>
<dbReference type="GO" id="GO:0003941">
    <property type="term" value="F:L-serine ammonia-lyase activity"/>
    <property type="evidence" value="ECO:0007669"/>
    <property type="project" value="UniProtKB-EC"/>
</dbReference>
<evidence type="ECO:0000313" key="21">
    <source>
        <dbReference type="Proteomes" id="UP001159428"/>
    </source>
</evidence>
<dbReference type="InterPro" id="IPR001926">
    <property type="entry name" value="TrpB-like_PALP"/>
</dbReference>
<dbReference type="SUPFAM" id="SSF53686">
    <property type="entry name" value="Tryptophan synthase beta subunit-like PLP-dependent enzymes"/>
    <property type="match status" value="1"/>
</dbReference>
<evidence type="ECO:0000256" key="10">
    <source>
        <dbReference type="ARBA" id="ARBA00050422"/>
    </source>
</evidence>
<evidence type="ECO:0000256" key="15">
    <source>
        <dbReference type="ARBA" id="ARBA00070760"/>
    </source>
</evidence>
<dbReference type="GO" id="GO:0030170">
    <property type="term" value="F:pyridoxal phosphate binding"/>
    <property type="evidence" value="ECO:0007669"/>
    <property type="project" value="UniProtKB-ARBA"/>
</dbReference>
<organism evidence="20 21">
    <name type="scientific">Pocillopora meandrina</name>
    <dbReference type="NCBI Taxonomy" id="46732"/>
    <lineage>
        <taxon>Eukaryota</taxon>
        <taxon>Metazoa</taxon>
        <taxon>Cnidaria</taxon>
        <taxon>Anthozoa</taxon>
        <taxon>Hexacorallia</taxon>
        <taxon>Scleractinia</taxon>
        <taxon>Astrocoeniina</taxon>
        <taxon>Pocilloporidae</taxon>
        <taxon>Pocillopora</taxon>
    </lineage>
</organism>
<evidence type="ECO:0000256" key="6">
    <source>
        <dbReference type="ARBA" id="ARBA00031418"/>
    </source>
</evidence>
<proteinExistence type="inferred from homology"/>
<dbReference type="EC" id="4.3.1.17" evidence="3"/>
<evidence type="ECO:0000256" key="16">
    <source>
        <dbReference type="ARBA" id="ARBA00076108"/>
    </source>
</evidence>
<dbReference type="Pfam" id="PF00291">
    <property type="entry name" value="PALP"/>
    <property type="match status" value="1"/>
</dbReference>
<dbReference type="CDD" id="cd01562">
    <property type="entry name" value="Thr-dehyd"/>
    <property type="match status" value="1"/>
</dbReference>